<evidence type="ECO:0000256" key="6">
    <source>
        <dbReference type="HAMAP-Rule" id="MF_01554"/>
    </source>
</evidence>
<evidence type="ECO:0000256" key="4">
    <source>
        <dbReference type="ARBA" id="ARBA00022842"/>
    </source>
</evidence>
<feature type="domain" description="Alpha-D-phosphohexomutase alpha/beta/alpha" evidence="12">
    <location>
        <begin position="178"/>
        <end position="273"/>
    </location>
</feature>
<dbReference type="InterPro" id="IPR006352">
    <property type="entry name" value="GlmM_bact"/>
</dbReference>
<evidence type="ECO:0000259" key="13">
    <source>
        <dbReference type="Pfam" id="PF02880"/>
    </source>
</evidence>
<dbReference type="EC" id="5.4.2.10" evidence="6 8"/>
<dbReference type="EMBL" id="JBHSKG010000014">
    <property type="protein sequence ID" value="MFC5141237.1"/>
    <property type="molecule type" value="Genomic_DNA"/>
</dbReference>
<dbReference type="Pfam" id="PF02878">
    <property type="entry name" value="PGM_PMM_I"/>
    <property type="match status" value="1"/>
</dbReference>
<dbReference type="Pfam" id="PF02880">
    <property type="entry name" value="PGM_PMM_III"/>
    <property type="match status" value="1"/>
</dbReference>
<dbReference type="InterPro" id="IPR005844">
    <property type="entry name" value="A-D-PHexomutase_a/b/a-I"/>
</dbReference>
<dbReference type="HAMAP" id="MF_01554_B">
    <property type="entry name" value="GlmM_B"/>
    <property type="match status" value="1"/>
</dbReference>
<keyword evidence="2 6" id="KW-0597">Phosphoprotein</keyword>
<evidence type="ECO:0000256" key="8">
    <source>
        <dbReference type="RuleBase" id="RU004327"/>
    </source>
</evidence>
<feature type="modified residue" description="Phosphoserine" evidence="6">
    <location>
        <position position="121"/>
    </location>
</feature>
<evidence type="ECO:0000256" key="3">
    <source>
        <dbReference type="ARBA" id="ARBA00022723"/>
    </source>
</evidence>
<evidence type="ECO:0000256" key="1">
    <source>
        <dbReference type="ARBA" id="ARBA00010231"/>
    </source>
</evidence>
<dbReference type="GO" id="GO:0008966">
    <property type="term" value="F:phosphoglucosamine mutase activity"/>
    <property type="evidence" value="ECO:0007669"/>
    <property type="project" value="UniProtKB-EC"/>
</dbReference>
<evidence type="ECO:0000313" key="14">
    <source>
        <dbReference type="EMBL" id="MFC5141237.1"/>
    </source>
</evidence>
<evidence type="ECO:0000256" key="7">
    <source>
        <dbReference type="RuleBase" id="RU004326"/>
    </source>
</evidence>
<keyword evidence="5 6" id="KW-0413">Isomerase</keyword>
<feature type="domain" description="Alpha-D-phosphohexomutase alpha/beta/alpha" evidence="11">
    <location>
        <begin position="15"/>
        <end position="152"/>
    </location>
</feature>
<feature type="domain" description="Alpha-D-phosphohexomutase alpha/beta/alpha" evidence="13">
    <location>
        <begin position="277"/>
        <end position="387"/>
    </location>
</feature>
<dbReference type="InterPro" id="IPR016055">
    <property type="entry name" value="A-D-PHexomutase_a/b/a-I/II/III"/>
</dbReference>
<comment type="caution">
    <text evidence="14">The sequence shown here is derived from an EMBL/GenBank/DDBJ whole genome shotgun (WGS) entry which is preliminary data.</text>
</comment>
<dbReference type="Proteomes" id="UP001596175">
    <property type="component" value="Unassembled WGS sequence"/>
</dbReference>
<sequence length="465" mass="46789">MAGDAAQRSSTPRPRLFGTDGVRGLANADLSPELATAVSAAAVGVLSEHARAEGRRGAAARPVAVVGRDPRASGEMLEAAVTAGLAAAGADVLRVGVLPTPAVAFLTAELDADLGVMISASHNPMPDNGIKLFAAGGHKLPDAVEDAIEARVGGTDPGARPTGRDIGRVRDLPNALDRYVEHLAGATPTPLAGLHVVVDCAHGAASTAAPGAYAAAGARVTALHAEPDGWNINDGVGSTHIEALARTVVAEGADLGIAHDGDADRCLAVAADGSVVDGDQILAILALDLLERGELADATLVVTVMSNLGLHLAMADAGVALRTTAVGDRYVLEELRAGGFSLGGEQSGHVVLPTHATTGDGLLTALRLMARMAQSGRTLADLAAVMTRLPQVLVNVPVADKAAVGSSAEVADAVAAAEAELGGRGRVLLRPSGTEQLVRVMVEAPTQVVAGEVADRLAGLVSTVR</sequence>
<comment type="catalytic activity">
    <reaction evidence="6 8">
        <text>alpha-D-glucosamine 1-phosphate = D-glucosamine 6-phosphate</text>
        <dbReference type="Rhea" id="RHEA:23424"/>
        <dbReference type="ChEBI" id="CHEBI:58516"/>
        <dbReference type="ChEBI" id="CHEBI:58725"/>
        <dbReference type="EC" id="5.4.2.10"/>
    </reaction>
</comment>
<feature type="active site" description="Phosphoserine intermediate" evidence="6">
    <location>
        <position position="121"/>
    </location>
</feature>
<evidence type="ECO:0000259" key="10">
    <source>
        <dbReference type="Pfam" id="PF00408"/>
    </source>
</evidence>
<feature type="region of interest" description="Disordered" evidence="9">
    <location>
        <begin position="1"/>
        <end position="20"/>
    </location>
</feature>
<dbReference type="Gene3D" id="3.30.310.50">
    <property type="entry name" value="Alpha-D-phosphohexomutase, C-terminal domain"/>
    <property type="match status" value="1"/>
</dbReference>
<comment type="function">
    <text evidence="6 8">Catalyzes the conversion of glucosamine-6-phosphate to glucosamine-1-phosphate.</text>
</comment>
<dbReference type="PANTHER" id="PTHR42946:SF1">
    <property type="entry name" value="PHOSPHOGLUCOMUTASE (ALPHA-D-GLUCOSE-1,6-BISPHOSPHATE-DEPENDENT)"/>
    <property type="match status" value="1"/>
</dbReference>
<dbReference type="InterPro" id="IPR005845">
    <property type="entry name" value="A-D-PHexomutase_a/b/a-II"/>
</dbReference>
<feature type="binding site" description="via phosphate group" evidence="6">
    <location>
        <position position="121"/>
    </location>
    <ligand>
        <name>Mg(2+)</name>
        <dbReference type="ChEBI" id="CHEBI:18420"/>
    </ligand>
</feature>
<dbReference type="RefSeq" id="WP_378023388.1">
    <property type="nucleotide sequence ID" value="NZ_JBHSKG010000014.1"/>
</dbReference>
<feature type="binding site" evidence="6">
    <location>
        <position position="264"/>
    </location>
    <ligand>
        <name>Mg(2+)</name>
        <dbReference type="ChEBI" id="CHEBI:18420"/>
    </ligand>
</feature>
<dbReference type="InterPro" id="IPR050060">
    <property type="entry name" value="Phosphoglucosamine_mutase"/>
</dbReference>
<evidence type="ECO:0000313" key="15">
    <source>
        <dbReference type="Proteomes" id="UP001596175"/>
    </source>
</evidence>
<reference evidence="15" key="1">
    <citation type="journal article" date="2019" name="Int. J. Syst. Evol. Microbiol.">
        <title>The Global Catalogue of Microorganisms (GCM) 10K type strain sequencing project: providing services to taxonomists for standard genome sequencing and annotation.</title>
        <authorList>
            <consortium name="The Broad Institute Genomics Platform"/>
            <consortium name="The Broad Institute Genome Sequencing Center for Infectious Disease"/>
            <person name="Wu L."/>
            <person name="Ma J."/>
        </authorList>
    </citation>
    <scope>NUCLEOTIDE SEQUENCE [LARGE SCALE GENOMIC DNA]</scope>
    <source>
        <strain evidence="15">XZYJ18</strain>
    </source>
</reference>
<accession>A0ABV9ZJK5</accession>
<feature type="binding site" evidence="6">
    <location>
        <position position="260"/>
    </location>
    <ligand>
        <name>Mg(2+)</name>
        <dbReference type="ChEBI" id="CHEBI:18420"/>
    </ligand>
</feature>
<dbReference type="SUPFAM" id="SSF55957">
    <property type="entry name" value="Phosphoglucomutase, C-terminal domain"/>
    <property type="match status" value="1"/>
</dbReference>
<dbReference type="NCBIfam" id="TIGR01455">
    <property type="entry name" value="glmM"/>
    <property type="match status" value="1"/>
</dbReference>
<dbReference type="Pfam" id="PF02879">
    <property type="entry name" value="PGM_PMM_II"/>
    <property type="match status" value="1"/>
</dbReference>
<protein>
    <recommendedName>
        <fullName evidence="6 8">Phosphoglucosamine mutase</fullName>
        <ecNumber evidence="6 8">5.4.2.10</ecNumber>
    </recommendedName>
</protein>
<evidence type="ECO:0000256" key="2">
    <source>
        <dbReference type="ARBA" id="ARBA00022553"/>
    </source>
</evidence>
<proteinExistence type="inferred from homology"/>
<dbReference type="InterPro" id="IPR016066">
    <property type="entry name" value="A-D-PHexomutase_CS"/>
</dbReference>
<keyword evidence="3 6" id="KW-0479">Metal-binding</keyword>
<comment type="cofactor">
    <cofactor evidence="6">
        <name>Mg(2+)</name>
        <dbReference type="ChEBI" id="CHEBI:18420"/>
    </cofactor>
    <text evidence="6">Binds 1 Mg(2+) ion per subunit.</text>
</comment>
<evidence type="ECO:0000259" key="12">
    <source>
        <dbReference type="Pfam" id="PF02879"/>
    </source>
</evidence>
<comment type="similarity">
    <text evidence="1 6 7">Belongs to the phosphohexose mutase family.</text>
</comment>
<dbReference type="PANTHER" id="PTHR42946">
    <property type="entry name" value="PHOSPHOHEXOSE MUTASE"/>
    <property type="match status" value="1"/>
</dbReference>
<gene>
    <name evidence="6 14" type="primary">glmM</name>
    <name evidence="14" type="ORF">ACFPK1_23575</name>
</gene>
<dbReference type="InterPro" id="IPR036900">
    <property type="entry name" value="A-D-PHexomutase_C_sf"/>
</dbReference>
<evidence type="ECO:0000259" key="11">
    <source>
        <dbReference type="Pfam" id="PF02878"/>
    </source>
</evidence>
<dbReference type="InterPro" id="IPR005841">
    <property type="entry name" value="Alpha-D-phosphohexomutase_SF"/>
</dbReference>
<dbReference type="PROSITE" id="PS00710">
    <property type="entry name" value="PGM_PMM"/>
    <property type="match status" value="1"/>
</dbReference>
<dbReference type="InterPro" id="IPR005843">
    <property type="entry name" value="A-D-PHexomutase_C"/>
</dbReference>
<comment type="PTM">
    <text evidence="6">Activated by phosphorylation.</text>
</comment>
<feature type="binding site" evidence="6">
    <location>
        <position position="262"/>
    </location>
    <ligand>
        <name>Mg(2+)</name>
        <dbReference type="ChEBI" id="CHEBI:18420"/>
    </ligand>
</feature>
<dbReference type="CDD" id="cd05802">
    <property type="entry name" value="GlmM"/>
    <property type="match status" value="1"/>
</dbReference>
<dbReference type="Pfam" id="PF00408">
    <property type="entry name" value="PGM_PMM_IV"/>
    <property type="match status" value="1"/>
</dbReference>
<evidence type="ECO:0000256" key="9">
    <source>
        <dbReference type="SAM" id="MobiDB-lite"/>
    </source>
</evidence>
<dbReference type="InterPro" id="IPR005846">
    <property type="entry name" value="A-D-PHexomutase_a/b/a-III"/>
</dbReference>
<name>A0ABV9ZJK5_9PSEU</name>
<organism evidence="14 15">
    <name type="scientific">Actinomycetospora rhizophila</name>
    <dbReference type="NCBI Taxonomy" id="1416876"/>
    <lineage>
        <taxon>Bacteria</taxon>
        <taxon>Bacillati</taxon>
        <taxon>Actinomycetota</taxon>
        <taxon>Actinomycetes</taxon>
        <taxon>Pseudonocardiales</taxon>
        <taxon>Pseudonocardiaceae</taxon>
        <taxon>Actinomycetospora</taxon>
    </lineage>
</organism>
<keyword evidence="15" id="KW-1185">Reference proteome</keyword>
<dbReference type="PRINTS" id="PR00509">
    <property type="entry name" value="PGMPMM"/>
</dbReference>
<evidence type="ECO:0000256" key="5">
    <source>
        <dbReference type="ARBA" id="ARBA00023235"/>
    </source>
</evidence>
<keyword evidence="4 6" id="KW-0460">Magnesium</keyword>
<dbReference type="SUPFAM" id="SSF53738">
    <property type="entry name" value="Phosphoglucomutase, first 3 domains"/>
    <property type="match status" value="3"/>
</dbReference>
<feature type="domain" description="Alpha-D-phosphohexomutase C-terminal" evidence="10">
    <location>
        <begin position="393"/>
        <end position="458"/>
    </location>
</feature>
<dbReference type="Gene3D" id="3.40.120.10">
    <property type="entry name" value="Alpha-D-Glucose-1,6-Bisphosphate, subunit A, domain 3"/>
    <property type="match status" value="3"/>
</dbReference>